<gene>
    <name evidence="7" type="ORF">KKC1_01910</name>
</gene>
<dbReference type="SUPFAM" id="SSF51690">
    <property type="entry name" value="Nicotinate/Quinolinate PRTase C-terminal domain-like"/>
    <property type="match status" value="1"/>
</dbReference>
<evidence type="ECO:0000259" key="6">
    <source>
        <dbReference type="Pfam" id="PF02749"/>
    </source>
</evidence>
<dbReference type="Gene3D" id="3.90.1170.20">
    <property type="entry name" value="Quinolinate phosphoribosyl transferase, N-terminal domain"/>
    <property type="match status" value="1"/>
</dbReference>
<name>A0A1Z5HNC9_9FIRM</name>
<reference evidence="8" key="1">
    <citation type="journal article" date="2017" name="Appl. Environ. Microbiol.">
        <title>Genomic analysis of Calderihabitans maritimus KKC1, a thermophilic hydrogenogenic carboxydotrophic bacterium isolated from marine sediment.</title>
        <authorList>
            <person name="Omae K."/>
            <person name="Yoneda Y."/>
            <person name="Fukuyama Y."/>
            <person name="Yoshida T."/>
            <person name="Sako Y."/>
        </authorList>
    </citation>
    <scope>NUCLEOTIDE SEQUENCE [LARGE SCALE GENOMIC DNA]</scope>
    <source>
        <strain evidence="8">KKC1</strain>
    </source>
</reference>
<dbReference type="InterPro" id="IPR022412">
    <property type="entry name" value="Quinolinate_PRibosylTrfase_N"/>
</dbReference>
<dbReference type="Pfam" id="PF02749">
    <property type="entry name" value="QRPTase_N"/>
    <property type="match status" value="1"/>
</dbReference>
<dbReference type="SUPFAM" id="SSF54675">
    <property type="entry name" value="Nicotinate/Quinolinate PRTase N-terminal domain-like"/>
    <property type="match status" value="1"/>
</dbReference>
<dbReference type="PANTHER" id="PTHR32179">
    <property type="entry name" value="NICOTINATE-NUCLEOTIDE PYROPHOSPHORYLASE [CARBOXYLATING]"/>
    <property type="match status" value="1"/>
</dbReference>
<evidence type="ECO:0000256" key="1">
    <source>
        <dbReference type="ARBA" id="ARBA00009400"/>
    </source>
</evidence>
<accession>A0A1Z5HNC9</accession>
<evidence type="ECO:0000256" key="2">
    <source>
        <dbReference type="ARBA" id="ARBA00022676"/>
    </source>
</evidence>
<protein>
    <submittedName>
        <fullName evidence="7">Quinolinate phosphoribosyl transferase domain-containing protein</fullName>
    </submittedName>
</protein>
<dbReference type="GO" id="GO:0034213">
    <property type="term" value="P:quinolinate catabolic process"/>
    <property type="evidence" value="ECO:0007669"/>
    <property type="project" value="TreeGrafter"/>
</dbReference>
<comment type="caution">
    <text evidence="7">The sequence shown here is derived from an EMBL/GenBank/DDBJ whole genome shotgun (WGS) entry which is preliminary data.</text>
</comment>
<sequence>MLDIREHLFAELHQKVFGFEIRVNQAGVLAGVRKAVEFATELGLKIEFFSQDGDRVEPGHCVFRGKGEAEKIVRAEEMMLGCLGKPSGVATAANRAVELAGERLKVVCGAWKKVAAEVRQELRQAIKLGGAGIRITEEPFVYLDKNYIRMLGGITPAVERAKMLPGRSVVVQLRGNGPAIEGEAKEAVEAGAGILMIDTGDEADLKRVIELAQRDGWRDRVKIAFAGGVTFDKIPRLANLGADIVDVGRAIIDAPLLDFRLDVTG</sequence>
<dbReference type="GO" id="GO:0005737">
    <property type="term" value="C:cytoplasm"/>
    <property type="evidence" value="ECO:0007669"/>
    <property type="project" value="TreeGrafter"/>
</dbReference>
<dbReference type="Gene3D" id="3.20.20.70">
    <property type="entry name" value="Aldolase class I"/>
    <property type="match status" value="1"/>
</dbReference>
<dbReference type="InterPro" id="IPR002638">
    <property type="entry name" value="Quinolinate_PRibosylTrfase_C"/>
</dbReference>
<dbReference type="InterPro" id="IPR036068">
    <property type="entry name" value="Nicotinate_pribotase-like_C"/>
</dbReference>
<proteinExistence type="inferred from homology"/>
<keyword evidence="8" id="KW-1185">Reference proteome</keyword>
<comment type="similarity">
    <text evidence="1">Belongs to the NadC/ModD family.</text>
</comment>
<dbReference type="EMBL" id="BDGJ01000003">
    <property type="protein sequence ID" value="GAW91029.1"/>
    <property type="molecule type" value="Genomic_DNA"/>
</dbReference>
<dbReference type="Proteomes" id="UP000197032">
    <property type="component" value="Unassembled WGS sequence"/>
</dbReference>
<comment type="catalytic activity">
    <reaction evidence="4">
        <text>nicotinate beta-D-ribonucleotide + CO2 + diphosphate = quinolinate + 5-phospho-alpha-D-ribose 1-diphosphate + 2 H(+)</text>
        <dbReference type="Rhea" id="RHEA:12733"/>
        <dbReference type="ChEBI" id="CHEBI:15378"/>
        <dbReference type="ChEBI" id="CHEBI:16526"/>
        <dbReference type="ChEBI" id="CHEBI:29959"/>
        <dbReference type="ChEBI" id="CHEBI:33019"/>
        <dbReference type="ChEBI" id="CHEBI:57502"/>
        <dbReference type="ChEBI" id="CHEBI:58017"/>
        <dbReference type="EC" id="2.4.2.19"/>
    </reaction>
</comment>
<organism evidence="7 8">
    <name type="scientific">Calderihabitans maritimus</name>
    <dbReference type="NCBI Taxonomy" id="1246530"/>
    <lineage>
        <taxon>Bacteria</taxon>
        <taxon>Bacillati</taxon>
        <taxon>Bacillota</taxon>
        <taxon>Clostridia</taxon>
        <taxon>Neomoorellales</taxon>
        <taxon>Calderihabitantaceae</taxon>
        <taxon>Calderihabitans</taxon>
    </lineage>
</organism>
<dbReference type="PANTHER" id="PTHR32179:SF3">
    <property type="entry name" value="NICOTINATE-NUCLEOTIDE PYROPHOSPHORYLASE [CARBOXYLATING]"/>
    <property type="match status" value="1"/>
</dbReference>
<evidence type="ECO:0000313" key="7">
    <source>
        <dbReference type="EMBL" id="GAW91029.1"/>
    </source>
</evidence>
<dbReference type="Pfam" id="PF01729">
    <property type="entry name" value="QRPTase_C"/>
    <property type="match status" value="1"/>
</dbReference>
<keyword evidence="2" id="KW-0328">Glycosyltransferase</keyword>
<feature type="domain" description="Quinolinate phosphoribosyl transferase C-terminal" evidence="5">
    <location>
        <begin position="89"/>
        <end position="262"/>
    </location>
</feature>
<dbReference type="AlphaFoldDB" id="A0A1Z5HNC9"/>
<dbReference type="InterPro" id="IPR037128">
    <property type="entry name" value="Quinolinate_PRibosylTase_N_sf"/>
</dbReference>
<evidence type="ECO:0000256" key="3">
    <source>
        <dbReference type="ARBA" id="ARBA00022679"/>
    </source>
</evidence>
<dbReference type="GO" id="GO:0009435">
    <property type="term" value="P:NAD+ biosynthetic process"/>
    <property type="evidence" value="ECO:0007669"/>
    <property type="project" value="InterPro"/>
</dbReference>
<evidence type="ECO:0000256" key="4">
    <source>
        <dbReference type="ARBA" id="ARBA00047445"/>
    </source>
</evidence>
<dbReference type="InterPro" id="IPR013785">
    <property type="entry name" value="Aldolase_TIM"/>
</dbReference>
<evidence type="ECO:0000259" key="5">
    <source>
        <dbReference type="Pfam" id="PF01729"/>
    </source>
</evidence>
<evidence type="ECO:0000313" key="8">
    <source>
        <dbReference type="Proteomes" id="UP000197032"/>
    </source>
</evidence>
<keyword evidence="3 7" id="KW-0808">Transferase</keyword>
<dbReference type="GO" id="GO:0004514">
    <property type="term" value="F:nicotinate-nucleotide diphosphorylase (carboxylating) activity"/>
    <property type="evidence" value="ECO:0007669"/>
    <property type="project" value="UniProtKB-EC"/>
</dbReference>
<dbReference type="InterPro" id="IPR027277">
    <property type="entry name" value="NadC/ModD"/>
</dbReference>
<feature type="domain" description="Quinolinate phosphoribosyl transferase N-terminal" evidence="6">
    <location>
        <begin position="14"/>
        <end position="87"/>
    </location>
</feature>